<gene>
    <name evidence="1" type="ORF">J2S67_000138</name>
</gene>
<dbReference type="Proteomes" id="UP001180715">
    <property type="component" value="Unassembled WGS sequence"/>
</dbReference>
<dbReference type="EMBL" id="JAVDXX010000001">
    <property type="protein sequence ID" value="MDR7292870.1"/>
    <property type="molecule type" value="Genomic_DNA"/>
</dbReference>
<protein>
    <submittedName>
        <fullName evidence="1">Uncharacterized protein</fullName>
    </submittedName>
</protein>
<reference evidence="1" key="1">
    <citation type="submission" date="2023-07" db="EMBL/GenBank/DDBJ databases">
        <title>Sequencing the genomes of 1000 actinobacteria strains.</title>
        <authorList>
            <person name="Klenk H.-P."/>
        </authorList>
    </citation>
    <scope>NUCLEOTIDE SEQUENCE</scope>
    <source>
        <strain evidence="1">DSM 13068</strain>
    </source>
</reference>
<organism evidence="1 2">
    <name type="scientific">Pseudoglutamicibacter albus</name>
    <dbReference type="NCBI Taxonomy" id="98671"/>
    <lineage>
        <taxon>Bacteria</taxon>
        <taxon>Bacillati</taxon>
        <taxon>Actinomycetota</taxon>
        <taxon>Actinomycetes</taxon>
        <taxon>Micrococcales</taxon>
        <taxon>Micrococcaceae</taxon>
        <taxon>Pseudoglutamicibacter</taxon>
    </lineage>
</organism>
<keyword evidence="2" id="KW-1185">Reference proteome</keyword>
<name>A0ABU1YWZ5_9MICC</name>
<sequence>MDVPRSGVAQADRGALHFVMFVVPPSHSAYALSQRPRHTSLQLRKGVFFTGR</sequence>
<evidence type="ECO:0000313" key="1">
    <source>
        <dbReference type="EMBL" id="MDR7292870.1"/>
    </source>
</evidence>
<comment type="caution">
    <text evidence="1">The sequence shown here is derived from an EMBL/GenBank/DDBJ whole genome shotgun (WGS) entry which is preliminary data.</text>
</comment>
<accession>A0ABU1YWZ5</accession>
<proteinExistence type="predicted"/>
<evidence type="ECO:0000313" key="2">
    <source>
        <dbReference type="Proteomes" id="UP001180715"/>
    </source>
</evidence>